<proteinExistence type="predicted"/>
<dbReference type="OrthoDB" id="5367448at2759"/>
<evidence type="ECO:0000313" key="2">
    <source>
        <dbReference type="EMBL" id="KAF2758783.1"/>
    </source>
</evidence>
<organism evidence="2 3">
    <name type="scientific">Pseudovirgaria hyperparasitica</name>
    <dbReference type="NCBI Taxonomy" id="470096"/>
    <lineage>
        <taxon>Eukaryota</taxon>
        <taxon>Fungi</taxon>
        <taxon>Dikarya</taxon>
        <taxon>Ascomycota</taxon>
        <taxon>Pezizomycotina</taxon>
        <taxon>Dothideomycetes</taxon>
        <taxon>Dothideomycetes incertae sedis</taxon>
        <taxon>Acrospermales</taxon>
        <taxon>Acrospermaceae</taxon>
        <taxon>Pseudovirgaria</taxon>
    </lineage>
</organism>
<feature type="region of interest" description="Disordered" evidence="1">
    <location>
        <begin position="114"/>
        <end position="144"/>
    </location>
</feature>
<reference evidence="2" key="1">
    <citation type="journal article" date="2020" name="Stud. Mycol.">
        <title>101 Dothideomycetes genomes: a test case for predicting lifestyles and emergence of pathogens.</title>
        <authorList>
            <person name="Haridas S."/>
            <person name="Albert R."/>
            <person name="Binder M."/>
            <person name="Bloem J."/>
            <person name="Labutti K."/>
            <person name="Salamov A."/>
            <person name="Andreopoulos B."/>
            <person name="Baker S."/>
            <person name="Barry K."/>
            <person name="Bills G."/>
            <person name="Bluhm B."/>
            <person name="Cannon C."/>
            <person name="Castanera R."/>
            <person name="Culley D."/>
            <person name="Daum C."/>
            <person name="Ezra D."/>
            <person name="Gonzalez J."/>
            <person name="Henrissat B."/>
            <person name="Kuo A."/>
            <person name="Liang C."/>
            <person name="Lipzen A."/>
            <person name="Lutzoni F."/>
            <person name="Magnuson J."/>
            <person name="Mondo S."/>
            <person name="Nolan M."/>
            <person name="Ohm R."/>
            <person name="Pangilinan J."/>
            <person name="Park H.-J."/>
            <person name="Ramirez L."/>
            <person name="Alfaro M."/>
            <person name="Sun H."/>
            <person name="Tritt A."/>
            <person name="Yoshinaga Y."/>
            <person name="Zwiers L.-H."/>
            <person name="Turgeon B."/>
            <person name="Goodwin S."/>
            <person name="Spatafora J."/>
            <person name="Crous P."/>
            <person name="Grigoriev I."/>
        </authorList>
    </citation>
    <scope>NUCLEOTIDE SEQUENCE</scope>
    <source>
        <strain evidence="2">CBS 121739</strain>
    </source>
</reference>
<gene>
    <name evidence="2" type="ORF">EJ05DRAFT_500302</name>
</gene>
<dbReference type="Proteomes" id="UP000799437">
    <property type="component" value="Unassembled WGS sequence"/>
</dbReference>
<dbReference type="GeneID" id="54488030"/>
<protein>
    <submittedName>
        <fullName evidence="2">Uncharacterized protein</fullName>
    </submittedName>
</protein>
<evidence type="ECO:0000313" key="3">
    <source>
        <dbReference type="Proteomes" id="UP000799437"/>
    </source>
</evidence>
<dbReference type="EMBL" id="ML996571">
    <property type="protein sequence ID" value="KAF2758783.1"/>
    <property type="molecule type" value="Genomic_DNA"/>
</dbReference>
<dbReference type="AlphaFoldDB" id="A0A6A6W813"/>
<name>A0A6A6W813_9PEZI</name>
<sequence length="277" mass="31776">MSAAIREIAASASRKAVRLKILPRPWNISESRAVLKVLQRYGDVVFFRHLQHETPKPAHNTVVAIFRDYASVDRLMQAQPIRYSLDPTLPHSRTKQISIPGMDHEGEFKLEDFADDESASSTTEDPKLPPEAEQETPFPHQPPIHKVIHPGTGLRDFVMWAEPSTINTQDWAERQPYWNSYDSTEDYAQQDLKKSVPLKGMADLSFKHTKLLDYRIRETNFIRDSRLTLRRLWEGEKVHKENHPTANHGAKNGPRLSRKPRGLPDHVSRPLDEGRSG</sequence>
<feature type="compositionally biased region" description="Basic and acidic residues" evidence="1">
    <location>
        <begin position="262"/>
        <end position="277"/>
    </location>
</feature>
<accession>A0A6A6W813</accession>
<keyword evidence="3" id="KW-1185">Reference proteome</keyword>
<feature type="region of interest" description="Disordered" evidence="1">
    <location>
        <begin position="239"/>
        <end position="277"/>
    </location>
</feature>
<dbReference type="RefSeq" id="XP_033601234.1">
    <property type="nucleotide sequence ID" value="XM_033746976.1"/>
</dbReference>
<evidence type="ECO:0000256" key="1">
    <source>
        <dbReference type="SAM" id="MobiDB-lite"/>
    </source>
</evidence>